<evidence type="ECO:0000313" key="2">
    <source>
        <dbReference type="Proteomes" id="UP000789570"/>
    </source>
</evidence>
<dbReference type="EMBL" id="CAJVPQ010020436">
    <property type="protein sequence ID" value="CAG8756133.1"/>
    <property type="molecule type" value="Genomic_DNA"/>
</dbReference>
<dbReference type="Proteomes" id="UP000789570">
    <property type="component" value="Unassembled WGS sequence"/>
</dbReference>
<sequence>MAKFLTGYDSELQLSTQGSTSMNLLPSRCAHQMSDFVICTIMKLRNIAENPYFFFKIELLE</sequence>
<reference evidence="1" key="1">
    <citation type="submission" date="2021-06" db="EMBL/GenBank/DDBJ databases">
        <authorList>
            <person name="Kallberg Y."/>
            <person name="Tangrot J."/>
            <person name="Rosling A."/>
        </authorList>
    </citation>
    <scope>NUCLEOTIDE SEQUENCE</scope>
    <source>
        <strain evidence="1">UK204</strain>
    </source>
</reference>
<feature type="non-terminal residue" evidence="1">
    <location>
        <position position="61"/>
    </location>
</feature>
<proteinExistence type="predicted"/>
<protein>
    <submittedName>
        <fullName evidence="1">12294_t:CDS:1</fullName>
    </submittedName>
</protein>
<gene>
    <name evidence="1" type="ORF">FCALED_LOCUS16627</name>
</gene>
<dbReference type="AlphaFoldDB" id="A0A9N9IZ17"/>
<evidence type="ECO:0000313" key="1">
    <source>
        <dbReference type="EMBL" id="CAG8756133.1"/>
    </source>
</evidence>
<organism evidence="1 2">
    <name type="scientific">Funneliformis caledonium</name>
    <dbReference type="NCBI Taxonomy" id="1117310"/>
    <lineage>
        <taxon>Eukaryota</taxon>
        <taxon>Fungi</taxon>
        <taxon>Fungi incertae sedis</taxon>
        <taxon>Mucoromycota</taxon>
        <taxon>Glomeromycotina</taxon>
        <taxon>Glomeromycetes</taxon>
        <taxon>Glomerales</taxon>
        <taxon>Glomeraceae</taxon>
        <taxon>Funneliformis</taxon>
    </lineage>
</organism>
<accession>A0A9N9IZ17</accession>
<name>A0A9N9IZ17_9GLOM</name>
<comment type="caution">
    <text evidence="1">The sequence shown here is derived from an EMBL/GenBank/DDBJ whole genome shotgun (WGS) entry which is preliminary data.</text>
</comment>
<keyword evidence="2" id="KW-1185">Reference proteome</keyword>
<dbReference type="OrthoDB" id="10463654at2759"/>